<feature type="domain" description="Transposase-like Mu C-terminal" evidence="2">
    <location>
        <begin position="505"/>
        <end position="569"/>
    </location>
</feature>
<gene>
    <name evidence="3" type="ORF">JGZ69_08820</name>
</gene>
<accession>A0AB37HMB6</accession>
<reference evidence="3 4" key="1">
    <citation type="submission" date="2020-12" db="EMBL/GenBank/DDBJ databases">
        <title>Taxonomic evaluation of the Bacillus sporothermodurans group of bacteria based on whole genome sequences.</title>
        <authorList>
            <person name="Fiedler G."/>
            <person name="Herbstmann A.-D."/>
            <person name="Doll E."/>
            <person name="Wenning M."/>
            <person name="Brinks E."/>
            <person name="Kabisch J."/>
            <person name="Breitenwieser F."/>
            <person name="Lappann M."/>
            <person name="Boehnlein C."/>
            <person name="Franz C."/>
        </authorList>
    </citation>
    <scope>NUCLEOTIDE SEQUENCE [LARGE SCALE GENOMIC DNA]</scope>
    <source>
        <strain evidence="3 4">DSM 10599</strain>
    </source>
</reference>
<evidence type="ECO:0000313" key="3">
    <source>
        <dbReference type="EMBL" id="QQX26860.1"/>
    </source>
</evidence>
<organism evidence="3 4">
    <name type="scientific">Heyndrickxia sporothermodurans</name>
    <dbReference type="NCBI Taxonomy" id="46224"/>
    <lineage>
        <taxon>Bacteria</taxon>
        <taxon>Bacillati</taxon>
        <taxon>Bacillota</taxon>
        <taxon>Bacilli</taxon>
        <taxon>Bacillales</taxon>
        <taxon>Bacillaceae</taxon>
        <taxon>Heyndrickxia</taxon>
    </lineage>
</organism>
<dbReference type="Proteomes" id="UP000595512">
    <property type="component" value="Chromosome"/>
</dbReference>
<evidence type="ECO:0000256" key="1">
    <source>
        <dbReference type="SAM" id="MobiDB-lite"/>
    </source>
</evidence>
<dbReference type="AlphaFoldDB" id="A0AB37HMB6"/>
<dbReference type="RefSeq" id="WP_107921395.1">
    <property type="nucleotide sequence ID" value="NZ_CP066701.1"/>
</dbReference>
<dbReference type="InterPro" id="IPR036397">
    <property type="entry name" value="RNaseH_sf"/>
</dbReference>
<feature type="compositionally biased region" description="Basic and acidic residues" evidence="1">
    <location>
        <begin position="150"/>
        <end position="161"/>
    </location>
</feature>
<proteinExistence type="predicted"/>
<dbReference type="Gene3D" id="3.30.420.10">
    <property type="entry name" value="Ribonuclease H-like superfamily/Ribonuclease H"/>
    <property type="match status" value="1"/>
</dbReference>
<protein>
    <submittedName>
        <fullName evidence="3">Mu transposase C-terminal domain-containing protein</fullName>
    </submittedName>
</protein>
<sequence length="708" mass="83189">MLSINMLIQYDNNPERVERIVYIDENRQFCFLINIYDNSFPISNDLHEVENSIIGGEAEILEKDPWTVIVFEKDISEKARQVQEKAWAVVSKLLKVGQKELLNPIERNSVIHRVSNEMGITKKTVVKYLKRYWKRGMYPFALLPDFYKRGGKGQEKQSSEKKRGRPRKVQEVVGSGVNIDEEMKKVFRLTANKYYQTKKNVSVRFAYEQMIKEFFREELEKAPEQLPTYYQFLYWIRKEQNLSHEIIRRTGKRNFDLNFRPVLGSSKNEVRSPGEKIQIDATVADVYLVSEFNREWIIGRPVLYFCKCVWSSMIVGFHIGLEGPNFEQARMALMNMVEDKVEYCKQFDIDINEKEWPAAFLPNSIVADRAELLSNASNLLTEKLNIRIENSGSWRGDLKSLIERQFGLFTNEVVKPMLPGAVDVDFGKRGTRDHRLSGKLTLTDFKKIIIRYILYFNNQYVMENFIRDEEMITEEVEPIPIKLWEWGMKNRAGRLRKISKDLMMLHMLPVGSATVSEAGIRFRNMLYSSELALKEQWFVKARFQNSWKVDIVYDPRNAGQIYIQNPDSKSYEVCHLLEHQYRYKNKTMDDINFLHESEKLQKRKHKQDQLKAKIDLKEEVEKIVKDAEKKSKSSGVKESSNKRIKDIKNHRKLEQELIRKKQNEIAKTESNDTGGSQSKVIPMSGPADNENYLLLKRMQKKGMEKRER</sequence>
<feature type="region of interest" description="Disordered" evidence="1">
    <location>
        <begin position="150"/>
        <end position="169"/>
    </location>
</feature>
<evidence type="ECO:0000259" key="2">
    <source>
        <dbReference type="Pfam" id="PF09299"/>
    </source>
</evidence>
<dbReference type="Pfam" id="PF09299">
    <property type="entry name" value="Mu-transpos_C"/>
    <property type="match status" value="1"/>
</dbReference>
<feature type="region of interest" description="Disordered" evidence="1">
    <location>
        <begin position="626"/>
        <end position="708"/>
    </location>
</feature>
<dbReference type="GO" id="GO:0003676">
    <property type="term" value="F:nucleic acid binding"/>
    <property type="evidence" value="ECO:0007669"/>
    <property type="project" value="InterPro"/>
</dbReference>
<dbReference type="InterPro" id="IPR015378">
    <property type="entry name" value="Transposase-like_Mu_C"/>
</dbReference>
<dbReference type="KEGG" id="hspo:JGZ69_08820"/>
<dbReference type="EMBL" id="CP066701">
    <property type="protein sequence ID" value="QQX26860.1"/>
    <property type="molecule type" value="Genomic_DNA"/>
</dbReference>
<evidence type="ECO:0000313" key="4">
    <source>
        <dbReference type="Proteomes" id="UP000595512"/>
    </source>
</evidence>
<feature type="compositionally biased region" description="Basic and acidic residues" evidence="1">
    <location>
        <begin position="639"/>
        <end position="670"/>
    </location>
</feature>
<name>A0AB37HMB6_9BACI</name>